<gene>
    <name evidence="1" type="ORF">DT076_18300</name>
</gene>
<comment type="caution">
    <text evidence="1">The sequence shown here is derived from an EMBL/GenBank/DDBJ whole genome shotgun (WGS) entry which is preliminary data.</text>
</comment>
<dbReference type="AlphaFoldDB" id="A0A367YQD1"/>
<sequence length="174" mass="19320">MLTNRFEVRAGDGDGPVLAMAQQKRMAMREQVTFFADEQQRVPVFGFKARGIMDLGTTYDVTDAAGQPIGWFRKDFGASLLRSTFHVGVPHQGLEGSGQERSQLVAVLRRFTDFGWPVHFDFAAAGGVPIMSIERRWSLRDAYQVELPAAPNGARMDWRVAACLAVGCDVLLER</sequence>
<accession>A0A367YQD1</accession>
<dbReference type="InterPro" id="IPR007612">
    <property type="entry name" value="LOR"/>
</dbReference>
<proteinExistence type="predicted"/>
<dbReference type="EMBL" id="QOUI01000015">
    <property type="protein sequence ID" value="RCK68044.1"/>
    <property type="molecule type" value="Genomic_DNA"/>
</dbReference>
<dbReference type="Proteomes" id="UP000252770">
    <property type="component" value="Unassembled WGS sequence"/>
</dbReference>
<protein>
    <submittedName>
        <fullName evidence="1">Uncharacterized protein</fullName>
    </submittedName>
</protein>
<keyword evidence="2" id="KW-1185">Reference proteome</keyword>
<evidence type="ECO:0000313" key="1">
    <source>
        <dbReference type="EMBL" id="RCK68044.1"/>
    </source>
</evidence>
<organism evidence="1 2">
    <name type="scientific">Desertihabitans brevis</name>
    <dbReference type="NCBI Taxonomy" id="2268447"/>
    <lineage>
        <taxon>Bacteria</taxon>
        <taxon>Bacillati</taxon>
        <taxon>Actinomycetota</taxon>
        <taxon>Actinomycetes</taxon>
        <taxon>Propionibacteriales</taxon>
        <taxon>Propionibacteriaceae</taxon>
        <taxon>Desertihabitans</taxon>
    </lineage>
</organism>
<dbReference type="Pfam" id="PF04525">
    <property type="entry name" value="LOR"/>
    <property type="match status" value="1"/>
</dbReference>
<name>A0A367YQD1_9ACTN</name>
<evidence type="ECO:0000313" key="2">
    <source>
        <dbReference type="Proteomes" id="UP000252770"/>
    </source>
</evidence>
<reference evidence="1 2" key="1">
    <citation type="submission" date="2018-07" db="EMBL/GenBank/DDBJ databases">
        <title>Desertimonas flava gen. nov. sp. nov.</title>
        <authorList>
            <person name="Liu S."/>
        </authorList>
    </citation>
    <scope>NUCLEOTIDE SEQUENCE [LARGE SCALE GENOMIC DNA]</scope>
    <source>
        <strain evidence="1 2">16Sb5-5</strain>
    </source>
</reference>